<dbReference type="Proteomes" id="UP000694867">
    <property type="component" value="Unplaced"/>
</dbReference>
<evidence type="ECO:0000313" key="1">
    <source>
        <dbReference type="Proteomes" id="UP000694867"/>
    </source>
</evidence>
<keyword evidence="1" id="KW-1185">Reference proteome</keyword>
<protein>
    <submittedName>
        <fullName evidence="2">RNA transcription, translation and transport factor protein</fullName>
    </submittedName>
</protein>
<dbReference type="AlphaFoldDB" id="A0AAJ6QVC3"/>
<accession>A0AAJ6QVC3</accession>
<dbReference type="Pfam" id="PF10036">
    <property type="entry name" value="RLL"/>
    <property type="match status" value="1"/>
</dbReference>
<dbReference type="KEGG" id="goe:100904813"/>
<dbReference type="InterPro" id="IPR019265">
    <property type="entry name" value="RTRAF"/>
</dbReference>
<name>A0AAJ6QVC3_9ACAR</name>
<gene>
    <name evidence="2" type="primary">LOC100904813</name>
</gene>
<dbReference type="PANTHER" id="PTHR15924">
    <property type="entry name" value="CLE"/>
    <property type="match status" value="1"/>
</dbReference>
<reference evidence="2" key="1">
    <citation type="submission" date="2025-08" db="UniProtKB">
        <authorList>
            <consortium name="RefSeq"/>
        </authorList>
    </citation>
    <scope>IDENTIFICATION</scope>
</reference>
<evidence type="ECO:0000313" key="2">
    <source>
        <dbReference type="RefSeq" id="XP_003745092.1"/>
    </source>
</evidence>
<organism evidence="1 2">
    <name type="scientific">Galendromus occidentalis</name>
    <name type="common">western predatory mite</name>
    <dbReference type="NCBI Taxonomy" id="34638"/>
    <lineage>
        <taxon>Eukaryota</taxon>
        <taxon>Metazoa</taxon>
        <taxon>Ecdysozoa</taxon>
        <taxon>Arthropoda</taxon>
        <taxon>Chelicerata</taxon>
        <taxon>Arachnida</taxon>
        <taxon>Acari</taxon>
        <taxon>Parasitiformes</taxon>
        <taxon>Mesostigmata</taxon>
        <taxon>Gamasina</taxon>
        <taxon>Phytoseioidea</taxon>
        <taxon>Phytoseiidae</taxon>
        <taxon>Typhlodrominae</taxon>
        <taxon>Galendromus</taxon>
    </lineage>
</organism>
<dbReference type="RefSeq" id="XP_003745092.1">
    <property type="nucleotide sequence ID" value="XM_003745044.2"/>
</dbReference>
<sequence length="252" mass="28434">MCFACHTLISFIEMFRRKLEALDFPHKDDFDTTDDEQVRKLAIWLEEDKLRLHTAANRGRFSATSPSEWKKTFAAYLKLAGCPFDQSKANECVDWLLGLAVRNDYMDNADDFSDLSAEKAALESDDPLAEIQYDSPEFKDGVDRLAALLNIQPHPEDPSVTLRAVAKYSEMYLSVEARGSTKKEGKPLEMSQIHLGFDLKDPVLNGAAKILRLLFIEDVRNLQTRINEAIVAVQSLTADPRTDTRLAHVGRS</sequence>
<proteinExistence type="predicted"/>
<dbReference type="GeneID" id="100904813"/>